<gene>
    <name evidence="3" type="ORF">E3J95_06165</name>
</gene>
<reference evidence="3 4" key="1">
    <citation type="submission" date="2019-03" db="EMBL/GenBank/DDBJ databases">
        <title>Metabolic potential of uncultured bacteria and archaea associated with petroleum seepage in deep-sea sediments.</title>
        <authorList>
            <person name="Dong X."/>
            <person name="Hubert C."/>
        </authorList>
    </citation>
    <scope>NUCLEOTIDE SEQUENCE [LARGE SCALE GENOMIC DNA]</scope>
    <source>
        <strain evidence="3">E44_bin92</strain>
    </source>
</reference>
<dbReference type="InterPro" id="IPR020904">
    <property type="entry name" value="Sc_DH/Rdtase_CS"/>
</dbReference>
<accession>A0A523QGS0</accession>
<dbReference type="InterPro" id="IPR002347">
    <property type="entry name" value="SDR_fam"/>
</dbReference>
<sequence>MNVLSMFELEGEKAIVTGGGQGMGREMALGLAEAGADVAVVQRRVEVAERTAEDIRKLGRKSIAMKVDVSKSEDVENMVRVVEDKFGKIDILVNSAGVAGWVAAEEMSLEEWNRVIGINLTGVFLCCKLVGKEMIKRKKGSIINISSISGFIVNYPQKQCHYNSAKAGVNLLTKCLAVEWAPHNIRVNAIAPGWVATPLLEGADEETLKTWTSQPPMRRMAKPSEIKGACLFLASRASSYVTGSVMLVDGGYTAW</sequence>
<proteinExistence type="inferred from homology"/>
<dbReference type="SUPFAM" id="SSF51735">
    <property type="entry name" value="NAD(P)-binding Rossmann-fold domains"/>
    <property type="match status" value="1"/>
</dbReference>
<dbReference type="FunFam" id="3.40.50.720:FF:000240">
    <property type="entry name" value="SDR family oxidoreductase"/>
    <property type="match status" value="1"/>
</dbReference>
<dbReference type="GO" id="GO:0005975">
    <property type="term" value="P:carbohydrate metabolic process"/>
    <property type="evidence" value="ECO:0007669"/>
    <property type="project" value="UniProtKB-ARBA"/>
</dbReference>
<dbReference type="NCBIfam" id="NF005559">
    <property type="entry name" value="PRK07231.1"/>
    <property type="match status" value="1"/>
</dbReference>
<name>A0A523QGS0_UNCAE</name>
<keyword evidence="2" id="KW-0560">Oxidoreductase</keyword>
<dbReference type="PROSITE" id="PS00061">
    <property type="entry name" value="ADH_SHORT"/>
    <property type="match status" value="1"/>
</dbReference>
<comment type="caution">
    <text evidence="3">The sequence shown here is derived from an EMBL/GenBank/DDBJ whole genome shotgun (WGS) entry which is preliminary data.</text>
</comment>
<dbReference type="GO" id="GO:0016616">
    <property type="term" value="F:oxidoreductase activity, acting on the CH-OH group of donors, NAD or NADP as acceptor"/>
    <property type="evidence" value="ECO:0007669"/>
    <property type="project" value="TreeGrafter"/>
</dbReference>
<evidence type="ECO:0000313" key="3">
    <source>
        <dbReference type="EMBL" id="TES84684.1"/>
    </source>
</evidence>
<dbReference type="Gene3D" id="3.40.50.720">
    <property type="entry name" value="NAD(P)-binding Rossmann-like Domain"/>
    <property type="match status" value="1"/>
</dbReference>
<dbReference type="PRINTS" id="PR00080">
    <property type="entry name" value="SDRFAMILY"/>
</dbReference>
<dbReference type="AlphaFoldDB" id="A0A523QGS0"/>
<comment type="similarity">
    <text evidence="1">Belongs to the short-chain dehydrogenases/reductases (SDR) family.</text>
</comment>
<protein>
    <submittedName>
        <fullName evidence="3">SDR family oxidoreductase</fullName>
    </submittedName>
</protein>
<dbReference type="NCBIfam" id="NF009466">
    <property type="entry name" value="PRK12826.1-2"/>
    <property type="match status" value="1"/>
</dbReference>
<dbReference type="PANTHER" id="PTHR42760:SF115">
    <property type="entry name" value="3-OXOACYL-[ACYL-CARRIER-PROTEIN] REDUCTASE FABG"/>
    <property type="match status" value="1"/>
</dbReference>
<dbReference type="Proteomes" id="UP000320781">
    <property type="component" value="Unassembled WGS sequence"/>
</dbReference>
<dbReference type="PRINTS" id="PR00081">
    <property type="entry name" value="GDHRDH"/>
</dbReference>
<dbReference type="EMBL" id="SOKU01000301">
    <property type="protein sequence ID" value="TES84684.1"/>
    <property type="molecule type" value="Genomic_DNA"/>
</dbReference>
<evidence type="ECO:0000256" key="2">
    <source>
        <dbReference type="ARBA" id="ARBA00023002"/>
    </source>
</evidence>
<organism evidence="3 4">
    <name type="scientific">Aerophobetes bacterium</name>
    <dbReference type="NCBI Taxonomy" id="2030807"/>
    <lineage>
        <taxon>Bacteria</taxon>
        <taxon>Candidatus Aerophobota</taxon>
    </lineage>
</organism>
<dbReference type="InterPro" id="IPR036291">
    <property type="entry name" value="NAD(P)-bd_dom_sf"/>
</dbReference>
<dbReference type="Pfam" id="PF13561">
    <property type="entry name" value="adh_short_C2"/>
    <property type="match status" value="1"/>
</dbReference>
<dbReference type="PANTHER" id="PTHR42760">
    <property type="entry name" value="SHORT-CHAIN DEHYDROGENASES/REDUCTASES FAMILY MEMBER"/>
    <property type="match status" value="1"/>
</dbReference>
<evidence type="ECO:0000313" key="4">
    <source>
        <dbReference type="Proteomes" id="UP000320781"/>
    </source>
</evidence>
<evidence type="ECO:0000256" key="1">
    <source>
        <dbReference type="ARBA" id="ARBA00006484"/>
    </source>
</evidence>